<dbReference type="Proteomes" id="UP000030826">
    <property type="component" value="Unassembled WGS sequence"/>
</dbReference>
<dbReference type="EMBL" id="JRFJ01000005">
    <property type="protein sequence ID" value="KHJ53587.1"/>
    <property type="molecule type" value="Genomic_DNA"/>
</dbReference>
<organism evidence="1 2">
    <name type="scientific">Aureimonas altamirensis</name>
    <dbReference type="NCBI Taxonomy" id="370622"/>
    <lineage>
        <taxon>Bacteria</taxon>
        <taxon>Pseudomonadati</taxon>
        <taxon>Pseudomonadota</taxon>
        <taxon>Alphaproteobacteria</taxon>
        <taxon>Hyphomicrobiales</taxon>
        <taxon>Aurantimonadaceae</taxon>
        <taxon>Aureimonas</taxon>
    </lineage>
</organism>
<dbReference type="PIRSF" id="PIRSF028291">
    <property type="entry name" value="UCP028291"/>
    <property type="match status" value="1"/>
</dbReference>
<comment type="caution">
    <text evidence="1">The sequence shown here is derived from an EMBL/GenBank/DDBJ whole genome shotgun (WGS) entry which is preliminary data.</text>
</comment>
<proteinExistence type="predicted"/>
<gene>
    <name evidence="1" type="ORF">LA66_16765</name>
</gene>
<dbReference type="Pfam" id="PF09981">
    <property type="entry name" value="DUF2218"/>
    <property type="match status" value="1"/>
</dbReference>
<dbReference type="Gene3D" id="3.30.310.50">
    <property type="entry name" value="Alpha-D-phosphohexomutase, C-terminal domain"/>
    <property type="match status" value="1"/>
</dbReference>
<reference evidence="1 2" key="1">
    <citation type="submission" date="2014-09" db="EMBL/GenBank/DDBJ databases">
        <title>Isolation and characterization of Aurantimonas altamirensis ON-56566 from clinical sample following a dog bite.</title>
        <authorList>
            <person name="Eshaghi A."/>
            <person name="Li A."/>
            <person name="Shahinas D."/>
            <person name="Bahn P."/>
            <person name="Kus J.V."/>
            <person name="Patel S.N."/>
        </authorList>
    </citation>
    <scope>NUCLEOTIDE SEQUENCE [LARGE SCALE GENOMIC DNA]</scope>
    <source>
        <strain evidence="1 2">ON-56566</strain>
    </source>
</reference>
<accession>A0A0B1Q3W2</accession>
<dbReference type="InterPro" id="IPR014543">
    <property type="entry name" value="UCP028291"/>
</dbReference>
<sequence>MSVSSTGRIETANASRYLQQLCKHWAHKFEVTFDESQGTVPFPNGALARLSADPEGLTIAVDAPGPEALERMKTVIVEHLDRFAFREAPLTADWN</sequence>
<dbReference type="OrthoDB" id="9806511at2"/>
<evidence type="ECO:0000313" key="1">
    <source>
        <dbReference type="EMBL" id="KHJ53587.1"/>
    </source>
</evidence>
<name>A0A0B1Q3W2_9HYPH</name>
<dbReference type="AlphaFoldDB" id="A0A0B1Q3W2"/>
<protein>
    <recommendedName>
        <fullName evidence="3">2,4-dihydroxyhept-2-ene-1,7-dioic acid aldolase</fullName>
    </recommendedName>
</protein>
<dbReference type="RefSeq" id="WP_039195071.1">
    <property type="nucleotide sequence ID" value="NZ_JAQRFV010000015.1"/>
</dbReference>
<evidence type="ECO:0000313" key="2">
    <source>
        <dbReference type="Proteomes" id="UP000030826"/>
    </source>
</evidence>
<evidence type="ECO:0008006" key="3">
    <source>
        <dbReference type="Google" id="ProtNLM"/>
    </source>
</evidence>
<dbReference type="STRING" id="370622.LA66_16765"/>